<protein>
    <recommendedName>
        <fullName evidence="3">HMA domain-containing protein</fullName>
    </recommendedName>
</protein>
<dbReference type="Gramene" id="TraesARI6B03G03590810.1">
    <property type="protein sequence ID" value="TraesARI6B03G03590810.1.CDS1"/>
    <property type="gene ID" value="TraesARI6B03G03590810"/>
</dbReference>
<dbReference type="Gramene" id="TraesCS6B02G433700.1">
    <property type="protein sequence ID" value="TraesCS6B02G433700.1.cds1"/>
    <property type="gene ID" value="TraesCS6B02G433700"/>
</dbReference>
<gene>
    <name evidence="1" type="primary">LOC123135077</name>
</gene>
<dbReference type="Gramene" id="TraesRN6B0101190300.1">
    <property type="protein sequence ID" value="TraesRN6B0101190300.1"/>
    <property type="gene ID" value="TraesRN6B0101190300"/>
</dbReference>
<dbReference type="GO" id="GO:0046872">
    <property type="term" value="F:metal ion binding"/>
    <property type="evidence" value="ECO:0007669"/>
    <property type="project" value="InterPro"/>
</dbReference>
<dbReference type="Gramene" id="TraesPARA_EIv1.0_2111970.1">
    <property type="protein sequence ID" value="TraesPARA_EIv1.0_2111970.1.CDS1"/>
    <property type="gene ID" value="TraesPARA_EIv1.0_2111970"/>
</dbReference>
<evidence type="ECO:0000313" key="1">
    <source>
        <dbReference type="EnsemblPlants" id="TraesCS6B02G433700.1.cds1"/>
    </source>
</evidence>
<evidence type="ECO:0000313" key="2">
    <source>
        <dbReference type="Proteomes" id="UP000019116"/>
    </source>
</evidence>
<dbReference type="SMR" id="A0A3B6PT06"/>
<dbReference type="Gramene" id="TraesLAC6B03G03584780.1">
    <property type="protein sequence ID" value="TraesLAC6B03G03584780.1.CDS1"/>
    <property type="gene ID" value="TraesLAC6B03G03584780"/>
</dbReference>
<dbReference type="Proteomes" id="UP000019116">
    <property type="component" value="Chromosome 6B"/>
</dbReference>
<dbReference type="PANTHER" id="PTHR46413">
    <property type="entry name" value="HEAVY METAL-ASSOCIATED ISOPRENYLATED PLANT PROTEIN 6"/>
    <property type="match status" value="1"/>
</dbReference>
<dbReference type="AlphaFoldDB" id="A0A3B6PT06"/>
<dbReference type="KEGG" id="taes:123135077"/>
<dbReference type="OrthoDB" id="694037at2759"/>
<dbReference type="EnsemblPlants" id="TraesCS6B02G433700.1">
    <property type="protein sequence ID" value="TraesCS6B02G433700.1.cds1"/>
    <property type="gene ID" value="TraesCS6B02G433700"/>
</dbReference>
<reference evidence="1" key="1">
    <citation type="submission" date="2018-08" db="EMBL/GenBank/DDBJ databases">
        <authorList>
            <person name="Rossello M."/>
        </authorList>
    </citation>
    <scope>NUCLEOTIDE SEQUENCE [LARGE SCALE GENOMIC DNA]</scope>
    <source>
        <strain evidence="1">cv. Chinese Spring</strain>
    </source>
</reference>
<reference evidence="1" key="2">
    <citation type="submission" date="2018-10" db="UniProtKB">
        <authorList>
            <consortium name="EnsemblPlants"/>
        </authorList>
    </citation>
    <scope>IDENTIFICATION</scope>
</reference>
<dbReference type="Gramene" id="TraesJAG6B03G03620550.1">
    <property type="protein sequence ID" value="TraesJAG6B03G03620550.1.CDS1"/>
    <property type="gene ID" value="TraesJAG6B03G03620550"/>
</dbReference>
<dbReference type="Gene3D" id="3.30.70.100">
    <property type="match status" value="1"/>
</dbReference>
<dbReference type="Gramene" id="TraesWEE_scaffold_107149_01G000100.1">
    <property type="protein sequence ID" value="TraesWEE_scaffold_107149_01G000100.1"/>
    <property type="gene ID" value="TraesWEE_scaffold_107149_01G000100"/>
</dbReference>
<dbReference type="Gramene" id="TraesLDM6B03G03629620.1">
    <property type="protein sequence ID" value="TraesLDM6B03G03629620.1.CDS1"/>
    <property type="gene ID" value="TraesLDM6B03G03629620"/>
</dbReference>
<name>A0A3B6PT06_WHEAT</name>
<dbReference type="RefSeq" id="XP_044410130.1">
    <property type="nucleotide sequence ID" value="XM_044554195.1"/>
</dbReference>
<dbReference type="Gramene" id="TraesSYM6B03G03572540.1">
    <property type="protein sequence ID" value="TraesSYM6B03G03572540.1.CDS1"/>
    <property type="gene ID" value="TraesSYM6B03G03572540"/>
</dbReference>
<dbReference type="OMA" id="WGAYAYP"/>
<evidence type="ECO:0008006" key="3">
    <source>
        <dbReference type="Google" id="ProtNLM"/>
    </source>
</evidence>
<dbReference type="Gramene" id="TraesSTA6B03G03618920.1">
    <property type="protein sequence ID" value="TraesSTA6B03G03618920.1.CDS1"/>
    <property type="gene ID" value="TraesSTA6B03G03618920"/>
</dbReference>
<dbReference type="Gramene" id="TraesMAC6B03G03631090.1">
    <property type="protein sequence ID" value="TraesMAC6B03G03631090.1.CDS1"/>
    <property type="gene ID" value="TraesMAC6B03G03631090"/>
</dbReference>
<dbReference type="InterPro" id="IPR044594">
    <property type="entry name" value="HIPP01/3/5/6"/>
</dbReference>
<dbReference type="Gramene" id="TraesROB_scaffold_100005_01G000100.1">
    <property type="protein sequence ID" value="TraesROB_scaffold_100005_01G000100.1"/>
    <property type="gene ID" value="TraesROB_scaffold_100005_01G000100"/>
</dbReference>
<keyword evidence="2" id="KW-1185">Reference proteome</keyword>
<sequence length="231" mass="23722">MGKKQSGNGGVEKVAAREFSLKVAMHCRCHGCTDKLRAAVRDLTLAPGVEAVDQAAAEATGEVRVLATADPERLRKGLRKATGKKVDLVFPPAKERRKGEGEDARAADAAAVQALLADLQLHHQYGGQAAARHQYGGQGAAAAAWAASQQHQQQLLGLGGGWNGGGAAGGYGAAYPWQPSSAASYYPAAPAAGAGWGAYGGYGYAPQAQAPAQGHGGYYRASSPAWHGQGY</sequence>
<dbReference type="STRING" id="4565.A0A3B6PT06"/>
<accession>A0A3B6PT06</accession>
<dbReference type="GeneID" id="123135077"/>
<proteinExistence type="predicted"/>
<organism evidence="1">
    <name type="scientific">Triticum aestivum</name>
    <name type="common">Wheat</name>
    <dbReference type="NCBI Taxonomy" id="4565"/>
    <lineage>
        <taxon>Eukaryota</taxon>
        <taxon>Viridiplantae</taxon>
        <taxon>Streptophyta</taxon>
        <taxon>Embryophyta</taxon>
        <taxon>Tracheophyta</taxon>
        <taxon>Spermatophyta</taxon>
        <taxon>Magnoliopsida</taxon>
        <taxon>Liliopsida</taxon>
        <taxon>Poales</taxon>
        <taxon>Poaceae</taxon>
        <taxon>BOP clade</taxon>
        <taxon>Pooideae</taxon>
        <taxon>Triticodae</taxon>
        <taxon>Triticeae</taxon>
        <taxon>Triticinae</taxon>
        <taxon>Triticum</taxon>
    </lineage>
</organism>
<dbReference type="Gramene" id="TraesCAD_scaffold_062593_01G000100.1">
    <property type="protein sequence ID" value="TraesCAD_scaffold_062593_01G000100.1"/>
    <property type="gene ID" value="TraesCAD_scaffold_062593_01G000100"/>
</dbReference>
<dbReference type="Gramene" id="TraesNOR6B03G03667430.1">
    <property type="protein sequence ID" value="TraesNOR6B03G03667430.1.CDS1"/>
    <property type="gene ID" value="TraesNOR6B03G03667430"/>
</dbReference>
<dbReference type="PANTHER" id="PTHR46413:SF8">
    <property type="entry name" value="OS02G0818900 PROTEIN"/>
    <property type="match status" value="1"/>
</dbReference>
<dbReference type="Gramene" id="TraesCS6B03G1214000.1">
    <property type="protein sequence ID" value="TraesCS6B03G1214000.1.CDS1"/>
    <property type="gene ID" value="TraesCS6B03G1214000"/>
</dbReference>